<evidence type="ECO:0000256" key="6">
    <source>
        <dbReference type="ARBA" id="ARBA00023136"/>
    </source>
</evidence>
<gene>
    <name evidence="7" type="primary">DLT1</name>
    <name evidence="9" type="ORF">EI97DRAFT_308978</name>
</gene>
<feature type="compositionally biased region" description="Low complexity" evidence="8">
    <location>
        <begin position="312"/>
        <end position="329"/>
    </location>
</feature>
<evidence type="ECO:0000256" key="2">
    <source>
        <dbReference type="ARBA" id="ARBA00005550"/>
    </source>
</evidence>
<evidence type="ECO:0000256" key="1">
    <source>
        <dbReference type="ARBA" id="ARBA00002489"/>
    </source>
</evidence>
<organism evidence="9 10">
    <name type="scientific">Westerdykella ornata</name>
    <dbReference type="NCBI Taxonomy" id="318751"/>
    <lineage>
        <taxon>Eukaryota</taxon>
        <taxon>Fungi</taxon>
        <taxon>Dikarya</taxon>
        <taxon>Ascomycota</taxon>
        <taxon>Pezizomycotina</taxon>
        <taxon>Dothideomycetes</taxon>
        <taxon>Pleosporomycetidae</taxon>
        <taxon>Pleosporales</taxon>
        <taxon>Sporormiaceae</taxon>
        <taxon>Westerdykella</taxon>
    </lineage>
</organism>
<proteinExistence type="inferred from homology"/>
<feature type="transmembrane region" description="Helical" evidence="7">
    <location>
        <begin position="48"/>
        <end position="66"/>
    </location>
</feature>
<feature type="compositionally biased region" description="Low complexity" evidence="8">
    <location>
        <begin position="400"/>
        <end position="422"/>
    </location>
</feature>
<dbReference type="Proteomes" id="UP000800097">
    <property type="component" value="Unassembled WGS sequence"/>
</dbReference>
<feature type="region of interest" description="Disordered" evidence="8">
    <location>
        <begin position="308"/>
        <end position="432"/>
    </location>
</feature>
<dbReference type="GO" id="GO:0016020">
    <property type="term" value="C:membrane"/>
    <property type="evidence" value="ECO:0007669"/>
    <property type="project" value="UniProtKB-SubCell"/>
</dbReference>
<evidence type="ECO:0000256" key="4">
    <source>
        <dbReference type="ARBA" id="ARBA00022692"/>
    </source>
</evidence>
<comment type="function">
    <text evidence="1 7">Required for growth under high-pressure and low-temperature conditions.</text>
</comment>
<evidence type="ECO:0000313" key="10">
    <source>
        <dbReference type="Proteomes" id="UP000800097"/>
    </source>
</evidence>
<evidence type="ECO:0000256" key="5">
    <source>
        <dbReference type="ARBA" id="ARBA00022989"/>
    </source>
</evidence>
<dbReference type="EMBL" id="ML986491">
    <property type="protein sequence ID" value="KAF2277096.1"/>
    <property type="molecule type" value="Genomic_DNA"/>
</dbReference>
<dbReference type="OrthoDB" id="4096362at2759"/>
<dbReference type="PANTHER" id="PTHR40021:SF1">
    <property type="entry name" value="DEFECT AT LOW TEMPERATURE PROTEIN 1"/>
    <property type="match status" value="1"/>
</dbReference>
<evidence type="ECO:0000256" key="7">
    <source>
        <dbReference type="RuleBase" id="RU367100"/>
    </source>
</evidence>
<keyword evidence="5 7" id="KW-1133">Transmembrane helix</keyword>
<dbReference type="PANTHER" id="PTHR40021">
    <property type="entry name" value="DEFECT AT LOW TEMPERATURE PROTEIN 1"/>
    <property type="match status" value="1"/>
</dbReference>
<keyword evidence="10" id="KW-1185">Reference proteome</keyword>
<dbReference type="InterPro" id="IPR038869">
    <property type="entry name" value="DLT1"/>
</dbReference>
<keyword evidence="4 7" id="KW-0812">Transmembrane</keyword>
<name>A0A6A6JN65_WESOR</name>
<dbReference type="AlphaFoldDB" id="A0A6A6JN65"/>
<evidence type="ECO:0000313" key="9">
    <source>
        <dbReference type="EMBL" id="KAF2277096.1"/>
    </source>
</evidence>
<comment type="similarity">
    <text evidence="2 7">Belongs to the DLT1 family.</text>
</comment>
<protein>
    <recommendedName>
        <fullName evidence="3 7">Defect at low temperature protein 1</fullName>
    </recommendedName>
</protein>
<feature type="compositionally biased region" description="Low complexity" evidence="8">
    <location>
        <begin position="345"/>
        <end position="360"/>
    </location>
</feature>
<evidence type="ECO:0000256" key="3">
    <source>
        <dbReference type="ARBA" id="ARBA00021353"/>
    </source>
</evidence>
<accession>A0A6A6JN65</accession>
<comment type="subcellular location">
    <subcellularLocation>
        <location evidence="7">Membrane</location>
        <topology evidence="7">Multi-pass membrane protein</topology>
    </subcellularLocation>
</comment>
<feature type="transmembrane region" description="Helical" evidence="7">
    <location>
        <begin position="12"/>
        <end position="36"/>
    </location>
</feature>
<reference evidence="9" key="1">
    <citation type="journal article" date="2020" name="Stud. Mycol.">
        <title>101 Dothideomycetes genomes: a test case for predicting lifestyles and emergence of pathogens.</title>
        <authorList>
            <person name="Haridas S."/>
            <person name="Albert R."/>
            <person name="Binder M."/>
            <person name="Bloem J."/>
            <person name="Labutti K."/>
            <person name="Salamov A."/>
            <person name="Andreopoulos B."/>
            <person name="Baker S."/>
            <person name="Barry K."/>
            <person name="Bills G."/>
            <person name="Bluhm B."/>
            <person name="Cannon C."/>
            <person name="Castanera R."/>
            <person name="Culley D."/>
            <person name="Daum C."/>
            <person name="Ezra D."/>
            <person name="Gonzalez J."/>
            <person name="Henrissat B."/>
            <person name="Kuo A."/>
            <person name="Liang C."/>
            <person name="Lipzen A."/>
            <person name="Lutzoni F."/>
            <person name="Magnuson J."/>
            <person name="Mondo S."/>
            <person name="Nolan M."/>
            <person name="Ohm R."/>
            <person name="Pangilinan J."/>
            <person name="Park H.-J."/>
            <person name="Ramirez L."/>
            <person name="Alfaro M."/>
            <person name="Sun H."/>
            <person name="Tritt A."/>
            <person name="Yoshinaga Y."/>
            <person name="Zwiers L.-H."/>
            <person name="Turgeon B."/>
            <person name="Goodwin S."/>
            <person name="Spatafora J."/>
            <person name="Crous P."/>
            <person name="Grigoriev I."/>
        </authorList>
    </citation>
    <scope>NUCLEOTIDE SEQUENCE</scope>
    <source>
        <strain evidence="9">CBS 379.55</strain>
    </source>
</reference>
<keyword evidence="6 7" id="KW-0472">Membrane</keyword>
<sequence length="432" mass="47871">MHIRIPTLFRIWYSTTYTVLFIILLLFLALTPGDTIYQSIRTREIQKLFIVGGVYFITFAISALIYSTRLYTNRVVLQSIPKPYIPVEDGEVGKPVRRMIVNALRRSAIIAWESRPRDLGEEVRCEEEPGSRPRMAEREGFTLRRRGRACTTVIPLSAASPPWGHISHPGWASPSSLDFANLQYWKVIPELPNLFEAKAVSLAPPDPAVEDQLRILTGTPMLPDSQVVAALQRPRTMGLRDYLSRLSSCGLIQPPSLGPIFLSQYEHARFSGQDLTENEFRELMATFAAILDGMTELDPDIIEAIRQEAESSDSQTLSSSETSSISTTSGLPYRTPRLHSYTDYTPSSHHSSRTSSPASPNTVRTAPSMARKSSPDLYTLPPTPSERGRSGSVRQRRVARSPSTILPNSSSSSSLSSQSAQSVIRTTPPGGH</sequence>
<evidence type="ECO:0000256" key="8">
    <source>
        <dbReference type="SAM" id="MobiDB-lite"/>
    </source>
</evidence>